<keyword evidence="3" id="KW-1185">Reference proteome</keyword>
<name>A0A9P9A641_9PEZI</name>
<evidence type="ECO:0000256" key="1">
    <source>
        <dbReference type="ARBA" id="ARBA00023242"/>
    </source>
</evidence>
<evidence type="ECO:0000313" key="3">
    <source>
        <dbReference type="Proteomes" id="UP000770015"/>
    </source>
</evidence>
<accession>A0A9P9A641</accession>
<proteinExistence type="predicted"/>
<evidence type="ECO:0000313" key="2">
    <source>
        <dbReference type="EMBL" id="KAH6679873.1"/>
    </source>
</evidence>
<gene>
    <name evidence="2" type="ORF">F5X68DRAFT_234395</name>
</gene>
<dbReference type="AlphaFoldDB" id="A0A9P9A641"/>
<dbReference type="OrthoDB" id="5620at2759"/>
<keyword evidence="1" id="KW-0539">Nucleus</keyword>
<dbReference type="EMBL" id="JAGSXJ010000020">
    <property type="protein sequence ID" value="KAH6679873.1"/>
    <property type="molecule type" value="Genomic_DNA"/>
</dbReference>
<dbReference type="Pfam" id="PF11951">
    <property type="entry name" value="Fungal_trans_2"/>
    <property type="match status" value="1"/>
</dbReference>
<comment type="caution">
    <text evidence="2">The sequence shown here is derived from an EMBL/GenBank/DDBJ whole genome shotgun (WGS) entry which is preliminary data.</text>
</comment>
<reference evidence="2" key="1">
    <citation type="journal article" date="2021" name="Nat. Commun.">
        <title>Genetic determinants of endophytism in the Arabidopsis root mycobiome.</title>
        <authorList>
            <person name="Mesny F."/>
            <person name="Miyauchi S."/>
            <person name="Thiergart T."/>
            <person name="Pickel B."/>
            <person name="Atanasova L."/>
            <person name="Karlsson M."/>
            <person name="Huettel B."/>
            <person name="Barry K.W."/>
            <person name="Haridas S."/>
            <person name="Chen C."/>
            <person name="Bauer D."/>
            <person name="Andreopoulos W."/>
            <person name="Pangilinan J."/>
            <person name="LaButti K."/>
            <person name="Riley R."/>
            <person name="Lipzen A."/>
            <person name="Clum A."/>
            <person name="Drula E."/>
            <person name="Henrissat B."/>
            <person name="Kohler A."/>
            <person name="Grigoriev I.V."/>
            <person name="Martin F.M."/>
            <person name="Hacquard S."/>
        </authorList>
    </citation>
    <scope>NUCLEOTIDE SEQUENCE</scope>
    <source>
        <strain evidence="2">MPI-SDFR-AT-0117</strain>
    </source>
</reference>
<sequence length="223" mass="24905">MTSAHDVVQAIRLPQTVPFSIPSDLQHEPLASFRQSLTEKEHFLFNLSHPHLYVNTITPETRNICPILNNIRNDFGQTVCDNWTILATTNMDLLRGSLLASCRYMAQVEMNSQYAQCADQYKLNIVRDLQNAIAVDSPSSRRDAVSKALVLTFDDISLQNAAMARMHLTGALHIINAAGGIAALGLSDLISYLISNCVYSKRILDEEPDVLQRSRRYWGTTGL</sequence>
<organism evidence="2 3">
    <name type="scientific">Plectosphaerella plurivora</name>
    <dbReference type="NCBI Taxonomy" id="936078"/>
    <lineage>
        <taxon>Eukaryota</taxon>
        <taxon>Fungi</taxon>
        <taxon>Dikarya</taxon>
        <taxon>Ascomycota</taxon>
        <taxon>Pezizomycotina</taxon>
        <taxon>Sordariomycetes</taxon>
        <taxon>Hypocreomycetidae</taxon>
        <taxon>Glomerellales</taxon>
        <taxon>Plectosphaerellaceae</taxon>
        <taxon>Plectosphaerella</taxon>
    </lineage>
</organism>
<dbReference type="InterPro" id="IPR021858">
    <property type="entry name" value="Fun_TF"/>
</dbReference>
<dbReference type="Proteomes" id="UP000770015">
    <property type="component" value="Unassembled WGS sequence"/>
</dbReference>
<protein>
    <submittedName>
        <fullName evidence="2">Uncharacterized protein</fullName>
    </submittedName>
</protein>